<evidence type="ECO:0000256" key="1">
    <source>
        <dbReference type="SAM" id="MobiDB-lite"/>
    </source>
</evidence>
<evidence type="ECO:0000313" key="2">
    <source>
        <dbReference type="EMBL" id="EFH63448.1"/>
    </source>
</evidence>
<organism evidence="3">
    <name type="scientific">Arabidopsis lyrata subsp. lyrata</name>
    <name type="common">Lyre-leaved rock-cress</name>
    <dbReference type="NCBI Taxonomy" id="81972"/>
    <lineage>
        <taxon>Eukaryota</taxon>
        <taxon>Viridiplantae</taxon>
        <taxon>Streptophyta</taxon>
        <taxon>Embryophyta</taxon>
        <taxon>Tracheophyta</taxon>
        <taxon>Spermatophyta</taxon>
        <taxon>Magnoliopsida</taxon>
        <taxon>eudicotyledons</taxon>
        <taxon>Gunneridae</taxon>
        <taxon>Pentapetalae</taxon>
        <taxon>rosids</taxon>
        <taxon>malvids</taxon>
        <taxon>Brassicales</taxon>
        <taxon>Brassicaceae</taxon>
        <taxon>Camelineae</taxon>
        <taxon>Arabidopsis</taxon>
    </lineage>
</organism>
<dbReference type="EMBL" id="GL348714">
    <property type="protein sequence ID" value="EFH63448.1"/>
    <property type="molecule type" value="Genomic_DNA"/>
</dbReference>
<feature type="region of interest" description="Disordered" evidence="1">
    <location>
        <begin position="1"/>
        <end position="54"/>
    </location>
</feature>
<proteinExistence type="predicted"/>
<dbReference type="Gramene" id="scaffold_201699.1">
    <property type="protein sequence ID" value="scaffold_201699.1"/>
    <property type="gene ID" value="scaffold_201699.1"/>
</dbReference>
<dbReference type="Proteomes" id="UP000008694">
    <property type="component" value="Unassembled WGS sequence"/>
</dbReference>
<protein>
    <submittedName>
        <fullName evidence="2">Predicted protein</fullName>
    </submittedName>
</protein>
<evidence type="ECO:0000313" key="3">
    <source>
        <dbReference type="Proteomes" id="UP000008694"/>
    </source>
</evidence>
<accession>D7KWD6</accession>
<name>D7KWD6_ARALL</name>
<gene>
    <name evidence="2" type="ORF">ARALYDRAFT_894625</name>
</gene>
<dbReference type="AlphaFoldDB" id="D7KWD6"/>
<feature type="compositionally biased region" description="Basic and acidic residues" evidence="1">
    <location>
        <begin position="1"/>
        <end position="13"/>
    </location>
</feature>
<reference evidence="3" key="1">
    <citation type="journal article" date="2011" name="Nat. Genet.">
        <title>The Arabidopsis lyrata genome sequence and the basis of rapid genome size change.</title>
        <authorList>
            <person name="Hu T.T."/>
            <person name="Pattyn P."/>
            <person name="Bakker E.G."/>
            <person name="Cao J."/>
            <person name="Cheng J.-F."/>
            <person name="Clark R.M."/>
            <person name="Fahlgren N."/>
            <person name="Fawcett J.A."/>
            <person name="Grimwood J."/>
            <person name="Gundlach H."/>
            <person name="Haberer G."/>
            <person name="Hollister J.D."/>
            <person name="Ossowski S."/>
            <person name="Ottilar R.P."/>
            <person name="Salamov A.A."/>
            <person name="Schneeberger K."/>
            <person name="Spannagl M."/>
            <person name="Wang X."/>
            <person name="Yang L."/>
            <person name="Nasrallah M.E."/>
            <person name="Bergelson J."/>
            <person name="Carrington J.C."/>
            <person name="Gaut B.S."/>
            <person name="Schmutz J."/>
            <person name="Mayer K.F.X."/>
            <person name="Van de Peer Y."/>
            <person name="Grigoriev I.V."/>
            <person name="Nordborg M."/>
            <person name="Weigel D."/>
            <person name="Guo Y.-L."/>
        </authorList>
    </citation>
    <scope>NUCLEOTIDE SEQUENCE [LARGE SCALE GENOMIC DNA]</scope>
    <source>
        <strain evidence="3">cv. MN47</strain>
    </source>
</reference>
<dbReference type="HOGENOM" id="CLU_3053052_0_0_1"/>
<sequence>MGSWEDHVGERRSIGSSPPAKFAEAEMSSNGPAALSRELHKSIPPQYSFPNPNY</sequence>
<keyword evidence="3" id="KW-1185">Reference proteome</keyword>